<dbReference type="RefSeq" id="WP_209511216.1">
    <property type="nucleotide sequence ID" value="NZ_JAGGKS010000003.1"/>
</dbReference>
<protein>
    <recommendedName>
        <fullName evidence="2">tRNA(Met) cytidine acetate ligase</fullName>
        <ecNumber evidence="2">6.3.4.-</ecNumber>
    </recommendedName>
</protein>
<keyword evidence="2" id="KW-0963">Cytoplasm</keyword>
<comment type="function">
    <text evidence="2">Catalyzes the formation of N(4)-acetylcytidine (ac(4)C) at the wobble position of elongator tRNA(Met), using acetate and ATP as substrates. First activates an acetate ion to form acetyladenylate (Ac-AMP) and then transfers the acetyl group to tRNA to form ac(4)C34.</text>
</comment>
<evidence type="ECO:0000256" key="2">
    <source>
        <dbReference type="HAMAP-Rule" id="MF_01539"/>
    </source>
</evidence>
<accession>A0ABS4GDP2</accession>
<dbReference type="EMBL" id="JAGGKS010000003">
    <property type="protein sequence ID" value="MBP1925485.1"/>
    <property type="molecule type" value="Genomic_DNA"/>
</dbReference>
<dbReference type="Gene3D" id="3.40.50.620">
    <property type="entry name" value="HUPs"/>
    <property type="match status" value="1"/>
</dbReference>
<feature type="binding site" evidence="2">
    <location>
        <begin position="7"/>
        <end position="20"/>
    </location>
    <ligand>
        <name>ATP</name>
        <dbReference type="ChEBI" id="CHEBI:30616"/>
    </ligand>
</feature>
<evidence type="ECO:0000313" key="3">
    <source>
        <dbReference type="EMBL" id="MBP1925485.1"/>
    </source>
</evidence>
<dbReference type="EC" id="6.3.4.-" evidence="2"/>
<keyword evidence="2" id="KW-0547">Nucleotide-binding</keyword>
<name>A0ABS4GDP2_9FIRM</name>
<sequence length="412" mass="46959">MNIVGIVAEYNPFHKGHEYHLKKAKENSNCDYVAVVMSGNFVQRGEPALIDKFKRAESAIYGGADLVIELPMPFSCQNAELFAKAALTELKKLNITHLSFGCENNNLELLKEAALIQINNKNLKHIIKEELAKGISYPKALTNAINSISDNEIGHIINSPNNVLGIEYIKSSINLKGNWDFTPVKRIGKNHNDIDLSGKYDSATAIRKSIIDGSNKLYSSSITEKSSEMIKKFYCEYNGFNSINRYLNYIYYKILDLGTNGLNDIYEVSEGLNNKIYSNIFKYNTTDDFIMSLKSKRYTYSKLRRILLNILLNIRKSDIKDFMSTDLESSLSTNNSHNNFIKVLAFNDKGRSILKQSKDSGTYTINKFSDYKKYNLSLDIFNLTNKSTNIYYLPFTNKTTNDEYIQNAIYVK</sequence>
<proteinExistence type="inferred from homology"/>
<evidence type="ECO:0000256" key="1">
    <source>
        <dbReference type="ARBA" id="ARBA00022694"/>
    </source>
</evidence>
<comment type="subcellular location">
    <subcellularLocation>
        <location evidence="2">Cytoplasm</location>
    </subcellularLocation>
</comment>
<keyword evidence="1 2" id="KW-0819">tRNA processing</keyword>
<keyword evidence="2" id="KW-0694">RNA-binding</keyword>
<feature type="binding site" evidence="2">
    <location>
        <position position="101"/>
    </location>
    <ligand>
        <name>ATP</name>
        <dbReference type="ChEBI" id="CHEBI:30616"/>
    </ligand>
</feature>
<reference evidence="3 4" key="1">
    <citation type="submission" date="2021-03" db="EMBL/GenBank/DDBJ databases">
        <title>Genomic Encyclopedia of Type Strains, Phase IV (KMG-IV): sequencing the most valuable type-strain genomes for metagenomic binning, comparative biology and taxonomic classification.</title>
        <authorList>
            <person name="Goeker M."/>
        </authorList>
    </citation>
    <scope>NUCLEOTIDE SEQUENCE [LARGE SCALE GENOMIC DNA]</scope>
    <source>
        <strain evidence="3 4">DSM 24004</strain>
    </source>
</reference>
<keyword evidence="2" id="KW-0436">Ligase</keyword>
<comment type="similarity">
    <text evidence="2">Belongs to the TmcAL family.</text>
</comment>
<keyword evidence="2" id="KW-0820">tRNA-binding</keyword>
<evidence type="ECO:0000313" key="4">
    <source>
        <dbReference type="Proteomes" id="UP001519342"/>
    </source>
</evidence>
<keyword evidence="2" id="KW-0067">ATP-binding</keyword>
<gene>
    <name evidence="2" type="primary">tmcAL</name>
    <name evidence="3" type="ORF">J2Z76_001344</name>
</gene>
<dbReference type="PANTHER" id="PTHR37825">
    <property type="entry name" value="TRNA(MET) CYTIDINE ACETATE LIGASE"/>
    <property type="match status" value="1"/>
</dbReference>
<organism evidence="3 4">
    <name type="scientific">Sedimentibacter acidaminivorans</name>
    <dbReference type="NCBI Taxonomy" id="913099"/>
    <lineage>
        <taxon>Bacteria</taxon>
        <taxon>Bacillati</taxon>
        <taxon>Bacillota</taxon>
        <taxon>Tissierellia</taxon>
        <taxon>Sedimentibacter</taxon>
    </lineage>
</organism>
<dbReference type="InterPro" id="IPR008513">
    <property type="entry name" value="tRNA(Met)_cyd_acetate_ligase"/>
</dbReference>
<dbReference type="Proteomes" id="UP001519342">
    <property type="component" value="Unassembled WGS sequence"/>
</dbReference>
<dbReference type="HAMAP" id="MF_01539">
    <property type="entry name" value="TmcAL"/>
    <property type="match status" value="1"/>
</dbReference>
<comment type="caution">
    <text evidence="3">The sequence shown here is derived from an EMBL/GenBank/DDBJ whole genome shotgun (WGS) entry which is preliminary data.</text>
</comment>
<dbReference type="InterPro" id="IPR014729">
    <property type="entry name" value="Rossmann-like_a/b/a_fold"/>
</dbReference>
<comment type="catalytic activity">
    <reaction evidence="2">
        <text>cytidine(34) in elongator tRNA(Met) + acetate + ATP = N(4)-acetylcytidine(34) in elongator tRNA(Met) + AMP + diphosphate</text>
        <dbReference type="Rhea" id="RHEA:58144"/>
        <dbReference type="Rhea" id="RHEA-COMP:10693"/>
        <dbReference type="Rhea" id="RHEA-COMP:10694"/>
        <dbReference type="ChEBI" id="CHEBI:30089"/>
        <dbReference type="ChEBI" id="CHEBI:30616"/>
        <dbReference type="ChEBI" id="CHEBI:33019"/>
        <dbReference type="ChEBI" id="CHEBI:74900"/>
        <dbReference type="ChEBI" id="CHEBI:82748"/>
        <dbReference type="ChEBI" id="CHEBI:456215"/>
    </reaction>
</comment>
<feature type="binding site" evidence="2">
    <location>
        <position position="161"/>
    </location>
    <ligand>
        <name>ATP</name>
        <dbReference type="ChEBI" id="CHEBI:30616"/>
    </ligand>
</feature>
<dbReference type="SUPFAM" id="SSF52374">
    <property type="entry name" value="Nucleotidylyl transferase"/>
    <property type="match status" value="1"/>
</dbReference>
<dbReference type="NCBIfam" id="NF010191">
    <property type="entry name" value="PRK13670.1"/>
    <property type="match status" value="1"/>
</dbReference>
<dbReference type="PANTHER" id="PTHR37825:SF1">
    <property type="entry name" value="TRNA(MET) CYTIDINE ACETATE LIGASE"/>
    <property type="match status" value="1"/>
</dbReference>
<keyword evidence="4" id="KW-1185">Reference proteome</keyword>
<feature type="binding site" evidence="2">
    <location>
        <begin position="186"/>
        <end position="187"/>
    </location>
    <ligand>
        <name>ATP</name>
        <dbReference type="ChEBI" id="CHEBI:30616"/>
    </ligand>
</feature>
<dbReference type="Pfam" id="PF05636">
    <property type="entry name" value="HIGH_NTase1"/>
    <property type="match status" value="1"/>
</dbReference>